<dbReference type="OrthoDB" id="9811174at2"/>
<dbReference type="Pfam" id="PF13411">
    <property type="entry name" value="MerR_1"/>
    <property type="match status" value="1"/>
</dbReference>
<dbReference type="GO" id="GO:0003677">
    <property type="term" value="F:DNA binding"/>
    <property type="evidence" value="ECO:0007669"/>
    <property type="project" value="UniProtKB-KW"/>
</dbReference>
<dbReference type="PANTHER" id="PTHR30204:SF98">
    <property type="entry name" value="HTH-TYPE TRANSCRIPTIONAL REGULATOR ADHR"/>
    <property type="match status" value="1"/>
</dbReference>
<evidence type="ECO:0000313" key="4">
    <source>
        <dbReference type="Proteomes" id="UP000287171"/>
    </source>
</evidence>
<dbReference type="PRINTS" id="PR00040">
    <property type="entry name" value="HTHMERR"/>
</dbReference>
<dbReference type="InterPro" id="IPR047057">
    <property type="entry name" value="MerR_fam"/>
</dbReference>
<dbReference type="Gene3D" id="1.10.1660.10">
    <property type="match status" value="1"/>
</dbReference>
<evidence type="ECO:0000256" key="1">
    <source>
        <dbReference type="ARBA" id="ARBA00023125"/>
    </source>
</evidence>
<keyword evidence="1" id="KW-0238">DNA-binding</keyword>
<reference evidence="4" key="1">
    <citation type="submission" date="2018-12" db="EMBL/GenBank/DDBJ databases">
        <title>Tengunoibacter tsumagoiensis gen. nov., sp. nov., Dictyobacter kobayashii sp. nov., D. alpinus sp. nov., and D. joshuensis sp. nov. and description of Dictyobacteraceae fam. nov. within the order Ktedonobacterales isolated from Tengu-no-mugimeshi.</title>
        <authorList>
            <person name="Wang C.M."/>
            <person name="Zheng Y."/>
            <person name="Sakai Y."/>
            <person name="Toyoda A."/>
            <person name="Minakuchi Y."/>
            <person name="Abe K."/>
            <person name="Yokota A."/>
            <person name="Yabe S."/>
        </authorList>
    </citation>
    <scope>NUCLEOTIDE SEQUENCE [LARGE SCALE GENOMIC DNA]</scope>
    <source>
        <strain evidence="4">Uno16</strain>
    </source>
</reference>
<dbReference type="RefSeq" id="WP_126626927.1">
    <property type="nucleotide sequence ID" value="NZ_BIFT01000001.1"/>
</dbReference>
<dbReference type="SUPFAM" id="SSF46955">
    <property type="entry name" value="Putative DNA-binding domain"/>
    <property type="match status" value="1"/>
</dbReference>
<sequence length="128" mass="14818">MNSELLTIEQVVARTGLSAHTLRYYERIGLLDSVSRATSGHRRYDAKDLDWIAFLTRLRKTGMPIRHMQKFAELRRQGDATITERRILLEAHQQAVQTHIAELQHNLDAITVKIQVYSQMKGDHDNTH</sequence>
<organism evidence="3 4">
    <name type="scientific">Dictyobacter alpinus</name>
    <dbReference type="NCBI Taxonomy" id="2014873"/>
    <lineage>
        <taxon>Bacteria</taxon>
        <taxon>Bacillati</taxon>
        <taxon>Chloroflexota</taxon>
        <taxon>Ktedonobacteria</taxon>
        <taxon>Ktedonobacterales</taxon>
        <taxon>Dictyobacteraceae</taxon>
        <taxon>Dictyobacter</taxon>
    </lineage>
</organism>
<dbReference type="EMBL" id="BIFT01000001">
    <property type="protein sequence ID" value="GCE26475.1"/>
    <property type="molecule type" value="Genomic_DNA"/>
</dbReference>
<accession>A0A402B564</accession>
<comment type="caution">
    <text evidence="3">The sequence shown here is derived from an EMBL/GenBank/DDBJ whole genome shotgun (WGS) entry which is preliminary data.</text>
</comment>
<dbReference type="PANTHER" id="PTHR30204">
    <property type="entry name" value="REDOX-CYCLING DRUG-SENSING TRANSCRIPTIONAL ACTIVATOR SOXR"/>
    <property type="match status" value="1"/>
</dbReference>
<gene>
    <name evidence="3" type="ORF">KDA_19590</name>
</gene>
<evidence type="ECO:0000259" key="2">
    <source>
        <dbReference type="PROSITE" id="PS50937"/>
    </source>
</evidence>
<feature type="domain" description="HTH merR-type" evidence="2">
    <location>
        <begin position="5"/>
        <end position="74"/>
    </location>
</feature>
<name>A0A402B564_9CHLR</name>
<evidence type="ECO:0000313" key="3">
    <source>
        <dbReference type="EMBL" id="GCE26475.1"/>
    </source>
</evidence>
<dbReference type="GO" id="GO:0003700">
    <property type="term" value="F:DNA-binding transcription factor activity"/>
    <property type="evidence" value="ECO:0007669"/>
    <property type="project" value="InterPro"/>
</dbReference>
<keyword evidence="4" id="KW-1185">Reference proteome</keyword>
<dbReference type="PROSITE" id="PS50937">
    <property type="entry name" value="HTH_MERR_2"/>
    <property type="match status" value="1"/>
</dbReference>
<dbReference type="Proteomes" id="UP000287171">
    <property type="component" value="Unassembled WGS sequence"/>
</dbReference>
<proteinExistence type="predicted"/>
<dbReference type="SMART" id="SM00422">
    <property type="entry name" value="HTH_MERR"/>
    <property type="match status" value="1"/>
</dbReference>
<dbReference type="AlphaFoldDB" id="A0A402B564"/>
<dbReference type="InterPro" id="IPR009061">
    <property type="entry name" value="DNA-bd_dom_put_sf"/>
</dbReference>
<dbReference type="CDD" id="cd01109">
    <property type="entry name" value="HTH_YyaN"/>
    <property type="match status" value="1"/>
</dbReference>
<dbReference type="InterPro" id="IPR000551">
    <property type="entry name" value="MerR-type_HTH_dom"/>
</dbReference>
<protein>
    <recommendedName>
        <fullName evidence="2">HTH merR-type domain-containing protein</fullName>
    </recommendedName>
</protein>